<protein>
    <recommendedName>
        <fullName evidence="6">UDP-glucose 4-epimerase</fullName>
        <ecNumber evidence="5">5.1.3.2</ecNumber>
    </recommendedName>
    <alternativeName>
        <fullName evidence="11">Galactowaldenase</fullName>
    </alternativeName>
    <alternativeName>
        <fullName evidence="10">UDP-galactose 4-epimerase</fullName>
    </alternativeName>
</protein>
<comment type="cofactor">
    <cofactor evidence="2">
        <name>NAD(+)</name>
        <dbReference type="ChEBI" id="CHEBI:57540"/>
    </cofactor>
</comment>
<dbReference type="Pfam" id="PF01370">
    <property type="entry name" value="Epimerase"/>
    <property type="match status" value="1"/>
</dbReference>
<dbReference type="STRING" id="47678.ERS852494_01901"/>
<comment type="catalytic activity">
    <reaction evidence="1">
        <text>UDP-alpha-D-glucose = UDP-alpha-D-galactose</text>
        <dbReference type="Rhea" id="RHEA:22168"/>
        <dbReference type="ChEBI" id="CHEBI:58885"/>
        <dbReference type="ChEBI" id="CHEBI:66914"/>
        <dbReference type="EC" id="5.1.3.2"/>
    </reaction>
</comment>
<evidence type="ECO:0000313" key="15">
    <source>
        <dbReference type="Proteomes" id="UP000095657"/>
    </source>
</evidence>
<dbReference type="GO" id="GO:0003978">
    <property type="term" value="F:UDP-glucose 4-epimerase activity"/>
    <property type="evidence" value="ECO:0007669"/>
    <property type="project" value="UniProtKB-EC"/>
</dbReference>
<dbReference type="EMBL" id="CZAI01000003">
    <property type="protein sequence ID" value="CUP26640.1"/>
    <property type="molecule type" value="Genomic_DNA"/>
</dbReference>
<dbReference type="RefSeq" id="WP_055171484.1">
    <property type="nucleotide sequence ID" value="NZ_CP081920.1"/>
</dbReference>
<proteinExistence type="inferred from homology"/>
<evidence type="ECO:0000313" key="13">
    <source>
        <dbReference type="EMBL" id="CUP26640.1"/>
    </source>
</evidence>
<keyword evidence="8" id="KW-0299">Galactose metabolism</keyword>
<dbReference type="Proteomes" id="UP000095725">
    <property type="component" value="Unassembled WGS sequence"/>
</dbReference>
<gene>
    <name evidence="13" type="ORF">ERS852494_01901</name>
    <name evidence="14" type="ORF">ERS852558_03666</name>
</gene>
<evidence type="ECO:0000256" key="7">
    <source>
        <dbReference type="ARBA" id="ARBA00023027"/>
    </source>
</evidence>
<evidence type="ECO:0000256" key="11">
    <source>
        <dbReference type="ARBA" id="ARBA00033067"/>
    </source>
</evidence>
<dbReference type="AlphaFoldDB" id="A0A174LY75"/>
<evidence type="ECO:0000256" key="4">
    <source>
        <dbReference type="ARBA" id="ARBA00007637"/>
    </source>
</evidence>
<evidence type="ECO:0000313" key="14">
    <source>
        <dbReference type="EMBL" id="CUQ47770.1"/>
    </source>
</evidence>
<comment type="pathway">
    <text evidence="3">Carbohydrate metabolism; galactose metabolism.</text>
</comment>
<accession>A0A174LY75</accession>
<evidence type="ECO:0000256" key="9">
    <source>
        <dbReference type="ARBA" id="ARBA00023235"/>
    </source>
</evidence>
<dbReference type="EC" id="5.1.3.2" evidence="5"/>
<dbReference type="EMBL" id="CZBL01000017">
    <property type="protein sequence ID" value="CUQ47770.1"/>
    <property type="molecule type" value="Genomic_DNA"/>
</dbReference>
<dbReference type="GO" id="GO:0005829">
    <property type="term" value="C:cytosol"/>
    <property type="evidence" value="ECO:0007669"/>
    <property type="project" value="TreeGrafter"/>
</dbReference>
<evidence type="ECO:0000256" key="2">
    <source>
        <dbReference type="ARBA" id="ARBA00001911"/>
    </source>
</evidence>
<dbReference type="GO" id="GO:0006012">
    <property type="term" value="P:galactose metabolic process"/>
    <property type="evidence" value="ECO:0007669"/>
    <property type="project" value="UniProtKB-KW"/>
</dbReference>
<sequence length="363" mass="42315">MKILILGGTGAIGTPLIAILRQNQDIQICVTSRSEHSSEENVQYLKADVLNQSELENILMRNHWDAVIDFMIYSESVFRQRIGLLLKSTDQYFFLSSATEYSDLDEIITEKTPRLLDVTTDKELLAVKPYPINKALCENILRQTGLTNWTIVRPYITFNSNRLQLGCYEKELWLWRCLNGGEVLFSKDIAQQYTTLTFAKDVAFAISKLIGNDKAFGEDFTITTNQSLKWNEILDIYKMVLLRERNIKMRVKWTDESLNLRFRQGQWHAKYDRLYNRRFNNAKLMGILPDLKFTEVKKGLEHCLTEFLKTENFRSIPAPCHARLANSYVPLQNIRGIKNRVKQLLVRYMPKPLFNRIFLVIGK</sequence>
<evidence type="ECO:0000256" key="6">
    <source>
        <dbReference type="ARBA" id="ARBA00018569"/>
    </source>
</evidence>
<dbReference type="InterPro" id="IPR036291">
    <property type="entry name" value="NAD(P)-bd_dom_sf"/>
</dbReference>
<evidence type="ECO:0000256" key="3">
    <source>
        <dbReference type="ARBA" id="ARBA00004947"/>
    </source>
</evidence>
<evidence type="ECO:0000259" key="12">
    <source>
        <dbReference type="Pfam" id="PF01370"/>
    </source>
</evidence>
<keyword evidence="9" id="KW-0413">Isomerase</keyword>
<feature type="domain" description="NAD-dependent epimerase/dehydratase" evidence="12">
    <location>
        <begin position="3"/>
        <end position="214"/>
    </location>
</feature>
<comment type="similarity">
    <text evidence="4">Belongs to the NAD(P)-dependent epimerase/dehydratase family.</text>
</comment>
<dbReference type="SUPFAM" id="SSF51735">
    <property type="entry name" value="NAD(P)-binding Rossmann-fold domains"/>
    <property type="match status" value="1"/>
</dbReference>
<evidence type="ECO:0000256" key="8">
    <source>
        <dbReference type="ARBA" id="ARBA00023144"/>
    </source>
</evidence>
<dbReference type="PANTHER" id="PTHR43725:SF47">
    <property type="entry name" value="UDP-GLUCOSE 4-EPIMERASE"/>
    <property type="match status" value="1"/>
</dbReference>
<keyword evidence="7" id="KW-0520">NAD</keyword>
<dbReference type="PANTHER" id="PTHR43725">
    <property type="entry name" value="UDP-GLUCOSE 4-EPIMERASE"/>
    <property type="match status" value="1"/>
</dbReference>
<evidence type="ECO:0000256" key="5">
    <source>
        <dbReference type="ARBA" id="ARBA00013189"/>
    </source>
</evidence>
<evidence type="ECO:0000256" key="1">
    <source>
        <dbReference type="ARBA" id="ARBA00000083"/>
    </source>
</evidence>
<evidence type="ECO:0000313" key="16">
    <source>
        <dbReference type="Proteomes" id="UP000095725"/>
    </source>
</evidence>
<organism evidence="13 15">
    <name type="scientific">Bacteroides caccae</name>
    <dbReference type="NCBI Taxonomy" id="47678"/>
    <lineage>
        <taxon>Bacteria</taxon>
        <taxon>Pseudomonadati</taxon>
        <taxon>Bacteroidota</taxon>
        <taxon>Bacteroidia</taxon>
        <taxon>Bacteroidales</taxon>
        <taxon>Bacteroidaceae</taxon>
        <taxon>Bacteroides</taxon>
    </lineage>
</organism>
<dbReference type="Gene3D" id="3.40.50.720">
    <property type="entry name" value="NAD(P)-binding Rossmann-like Domain"/>
    <property type="match status" value="1"/>
</dbReference>
<evidence type="ECO:0000256" key="10">
    <source>
        <dbReference type="ARBA" id="ARBA00031367"/>
    </source>
</evidence>
<name>A0A174LY75_9BACE</name>
<reference evidence="15 16" key="1">
    <citation type="submission" date="2015-09" db="EMBL/GenBank/DDBJ databases">
        <authorList>
            <consortium name="Pathogen Informatics"/>
        </authorList>
    </citation>
    <scope>NUCLEOTIDE SEQUENCE [LARGE SCALE GENOMIC DNA]</scope>
    <source>
        <strain evidence="13 15">2789STDY5834880</strain>
        <strain evidence="14 16">2789STDY5834946</strain>
    </source>
</reference>
<dbReference type="InterPro" id="IPR001509">
    <property type="entry name" value="Epimerase_deHydtase"/>
</dbReference>
<dbReference type="Proteomes" id="UP000095657">
    <property type="component" value="Unassembled WGS sequence"/>
</dbReference>
<keyword evidence="8" id="KW-0119">Carbohydrate metabolism</keyword>